<sequence length="217" mass="24347">MPPARAFIADIYSDAGAGQQAVLEAIRGVDKHVVSDEPWASVYYWYISEDPNDGTVYGLEEYETEKHHLEGHNTSKPFLHLVDTVGKSSSKENKLKLEYLEPVLGFTERSGPTKAGVVRVERITTTSSQMDAVLDQLKPFALHVEQNEPGTQSFFVYKSRESPDQIVIFERFETKAGLEAHLQSEVRKKLDDQLASVIKGKTADCFKEAGIGFMKRH</sequence>
<reference evidence="2 3" key="1">
    <citation type="submission" date="2016-04" db="EMBL/GenBank/DDBJ databases">
        <title>Draft genome of Fonsecaea erecta CBS 125763.</title>
        <authorList>
            <person name="Weiss V.A."/>
            <person name="Vicente V.A."/>
            <person name="Raittz R.T."/>
            <person name="Moreno L.F."/>
            <person name="De Souza E.M."/>
            <person name="Pedrosa F.O."/>
            <person name="Steffens M.B."/>
            <person name="Faoro H."/>
            <person name="Tadra-Sfeir M.Z."/>
            <person name="Najafzadeh M.J."/>
            <person name="Felipe M.S."/>
            <person name="Teixeira M."/>
            <person name="Sun J."/>
            <person name="Xi L."/>
            <person name="Gomes R."/>
            <person name="De Azevedo C.M."/>
            <person name="Salgado C.G."/>
            <person name="Da Silva M.B."/>
            <person name="Nascimento M.F."/>
            <person name="Queiroz-Telles F."/>
            <person name="Attili D.S."/>
            <person name="Gorbushina A."/>
        </authorList>
    </citation>
    <scope>NUCLEOTIDE SEQUENCE [LARGE SCALE GENOMIC DNA]</scope>
    <source>
        <strain evidence="2 3">CBS 125763</strain>
    </source>
</reference>
<dbReference type="InterPro" id="IPR011008">
    <property type="entry name" value="Dimeric_a/b-barrel"/>
</dbReference>
<organism evidence="2 3">
    <name type="scientific">Fonsecaea erecta</name>
    <dbReference type="NCBI Taxonomy" id="1367422"/>
    <lineage>
        <taxon>Eukaryota</taxon>
        <taxon>Fungi</taxon>
        <taxon>Dikarya</taxon>
        <taxon>Ascomycota</taxon>
        <taxon>Pezizomycotina</taxon>
        <taxon>Eurotiomycetes</taxon>
        <taxon>Chaetothyriomycetidae</taxon>
        <taxon>Chaetothyriales</taxon>
        <taxon>Herpotrichiellaceae</taxon>
        <taxon>Fonsecaea</taxon>
    </lineage>
</organism>
<keyword evidence="3" id="KW-1185">Reference proteome</keyword>
<dbReference type="PANTHER" id="PTHR40624">
    <property type="entry name" value="BIOSYNTHESIS MONOOXYGENASE, PUTATIVE (AFU_ORTHOLOGUE AFUA_1G12025)-RELATED"/>
    <property type="match status" value="1"/>
</dbReference>
<dbReference type="SUPFAM" id="SSF54909">
    <property type="entry name" value="Dimeric alpha+beta barrel"/>
    <property type="match status" value="1"/>
</dbReference>
<name>A0A178ZGS1_9EURO</name>
<dbReference type="PROSITE" id="PS51725">
    <property type="entry name" value="ABM"/>
    <property type="match status" value="1"/>
</dbReference>
<dbReference type="Pfam" id="PF03992">
    <property type="entry name" value="ABM"/>
    <property type="match status" value="1"/>
</dbReference>
<accession>A0A178ZGS1</accession>
<dbReference type="RefSeq" id="XP_018692038.1">
    <property type="nucleotide sequence ID" value="XM_018839270.1"/>
</dbReference>
<dbReference type="GeneID" id="30011929"/>
<dbReference type="EMBL" id="LVYI01000006">
    <property type="protein sequence ID" value="OAP58671.1"/>
    <property type="molecule type" value="Genomic_DNA"/>
</dbReference>
<dbReference type="OrthoDB" id="10011777at2759"/>
<dbReference type="InterPro" id="IPR007138">
    <property type="entry name" value="ABM_dom"/>
</dbReference>
<proteinExistence type="predicted"/>
<dbReference type="PANTHER" id="PTHR40624:SF1">
    <property type="entry name" value="BIOSYNTHESIS MONOOXYGENASE, PUTATIVE (AFU_ORTHOLOGUE AFUA_1G12025)-RELATED"/>
    <property type="match status" value="1"/>
</dbReference>
<evidence type="ECO:0000313" key="3">
    <source>
        <dbReference type="Proteomes" id="UP000078343"/>
    </source>
</evidence>
<evidence type="ECO:0000259" key="1">
    <source>
        <dbReference type="PROSITE" id="PS51725"/>
    </source>
</evidence>
<feature type="domain" description="ABM" evidence="1">
    <location>
        <begin position="117"/>
        <end position="206"/>
    </location>
</feature>
<dbReference type="Gene3D" id="3.30.70.100">
    <property type="match status" value="1"/>
</dbReference>
<evidence type="ECO:0000313" key="2">
    <source>
        <dbReference type="EMBL" id="OAP58671.1"/>
    </source>
</evidence>
<protein>
    <recommendedName>
        <fullName evidence="1">ABM domain-containing protein</fullName>
    </recommendedName>
</protein>
<gene>
    <name evidence="2" type="ORF">AYL99_07761</name>
</gene>
<dbReference type="Proteomes" id="UP000078343">
    <property type="component" value="Unassembled WGS sequence"/>
</dbReference>
<comment type="caution">
    <text evidence="2">The sequence shown here is derived from an EMBL/GenBank/DDBJ whole genome shotgun (WGS) entry which is preliminary data.</text>
</comment>
<dbReference type="AlphaFoldDB" id="A0A178ZGS1"/>